<protein>
    <recommendedName>
        <fullName evidence="3">3-hydroxyacyl-CoA dehydrogenase NAD binding domain-containing protein</fullName>
    </recommendedName>
</protein>
<dbReference type="GO" id="GO:0070403">
    <property type="term" value="F:NAD+ binding"/>
    <property type="evidence" value="ECO:0007669"/>
    <property type="project" value="InterPro"/>
</dbReference>
<dbReference type="GO" id="GO:0005739">
    <property type="term" value="C:mitochondrion"/>
    <property type="evidence" value="ECO:0007669"/>
    <property type="project" value="TreeGrafter"/>
</dbReference>
<organism evidence="4">
    <name type="scientific">marine sediment metagenome</name>
    <dbReference type="NCBI Taxonomy" id="412755"/>
    <lineage>
        <taxon>unclassified sequences</taxon>
        <taxon>metagenomes</taxon>
        <taxon>ecological metagenomes</taxon>
    </lineage>
</organism>
<evidence type="ECO:0000256" key="2">
    <source>
        <dbReference type="ARBA" id="ARBA00023027"/>
    </source>
</evidence>
<dbReference type="PANTHER" id="PTHR43561:SF3">
    <property type="entry name" value="HYDROXYACYL-COENZYME A DEHYDROGENASE, MITOCHONDRIAL"/>
    <property type="match status" value="1"/>
</dbReference>
<dbReference type="Pfam" id="PF02737">
    <property type="entry name" value="3HCDH_N"/>
    <property type="match status" value="1"/>
</dbReference>
<keyword evidence="2" id="KW-0520">NAD</keyword>
<reference evidence="4" key="1">
    <citation type="journal article" date="2014" name="Front. Microbiol.">
        <title>High frequency of phylogenetically diverse reductive dehalogenase-homologous genes in deep subseafloor sedimentary metagenomes.</title>
        <authorList>
            <person name="Kawai M."/>
            <person name="Futagami T."/>
            <person name="Toyoda A."/>
            <person name="Takaki Y."/>
            <person name="Nishi S."/>
            <person name="Hori S."/>
            <person name="Arai W."/>
            <person name="Tsubouchi T."/>
            <person name="Morono Y."/>
            <person name="Uchiyama I."/>
            <person name="Ito T."/>
            <person name="Fujiyama A."/>
            <person name="Inagaki F."/>
            <person name="Takami H."/>
        </authorList>
    </citation>
    <scope>NUCLEOTIDE SEQUENCE</scope>
    <source>
        <strain evidence="4">Expedition CK06-06</strain>
    </source>
</reference>
<dbReference type="Gene3D" id="3.40.50.720">
    <property type="entry name" value="NAD(P)-binding Rossmann-like Domain"/>
    <property type="match status" value="1"/>
</dbReference>
<dbReference type="InterPro" id="IPR006176">
    <property type="entry name" value="3-OHacyl-CoA_DH_NAD-bd"/>
</dbReference>
<keyword evidence="1" id="KW-0560">Oxidoreductase</keyword>
<name>X1FL20_9ZZZZ</name>
<dbReference type="FunFam" id="3.40.50.720:FF:000009">
    <property type="entry name" value="Fatty oxidation complex, alpha subunit"/>
    <property type="match status" value="1"/>
</dbReference>
<dbReference type="PANTHER" id="PTHR43561">
    <property type="match status" value="1"/>
</dbReference>
<accession>X1FL20</accession>
<comment type="caution">
    <text evidence="4">The sequence shown here is derived from an EMBL/GenBank/DDBJ whole genome shotgun (WGS) entry which is preliminary data.</text>
</comment>
<feature type="domain" description="3-hydroxyacyl-CoA dehydrogenase NAD binding" evidence="3">
    <location>
        <begin position="7"/>
        <end position="177"/>
    </location>
</feature>
<feature type="non-terminal residue" evidence="4">
    <location>
        <position position="214"/>
    </location>
</feature>
<dbReference type="InterPro" id="IPR052242">
    <property type="entry name" value="Mito_3-hydroxyacyl-CoA_DH"/>
</dbReference>
<evidence type="ECO:0000259" key="3">
    <source>
        <dbReference type="Pfam" id="PF02737"/>
    </source>
</evidence>
<dbReference type="GO" id="GO:0006635">
    <property type="term" value="P:fatty acid beta-oxidation"/>
    <property type="evidence" value="ECO:0007669"/>
    <property type="project" value="TreeGrafter"/>
</dbReference>
<evidence type="ECO:0000256" key="1">
    <source>
        <dbReference type="ARBA" id="ARBA00023002"/>
    </source>
</evidence>
<dbReference type="EMBL" id="BARU01008850">
    <property type="protein sequence ID" value="GAH45662.1"/>
    <property type="molecule type" value="Genomic_DNA"/>
</dbReference>
<dbReference type="SUPFAM" id="SSF51735">
    <property type="entry name" value="NAD(P)-binding Rossmann-fold domains"/>
    <property type="match status" value="1"/>
</dbReference>
<gene>
    <name evidence="4" type="ORF">S03H2_17204</name>
</gene>
<dbReference type="InterPro" id="IPR036291">
    <property type="entry name" value="NAD(P)-bd_dom_sf"/>
</dbReference>
<dbReference type="GO" id="GO:0003857">
    <property type="term" value="F:(3S)-3-hydroxyacyl-CoA dehydrogenase (NAD+) activity"/>
    <property type="evidence" value="ECO:0007669"/>
    <property type="project" value="TreeGrafter"/>
</dbReference>
<evidence type="ECO:0000313" key="4">
    <source>
        <dbReference type="EMBL" id="GAH45662.1"/>
    </source>
</evidence>
<sequence length="214" mass="23460">MIDIKNLVVVGAGQMGHGVGQMALMAGYNVTMVDVKDEFVEKGWNKIDEGLKKLETKGKLPGGKTAAEFIANCKKSTDLASAVKDADIVIEAVIEKMDIKQQVFKTCGENAPPHCILASNTSTMSITDIGKESGRPDKCIGMHFFNPVPLMRLIEVIYSEHSSDESISKGMEFAKSIPCLRGERYIAKVLKDRPGFICNRVTAPPQIYQNYVFA</sequence>
<dbReference type="AlphaFoldDB" id="X1FL20"/>
<proteinExistence type="predicted"/>